<evidence type="ECO:0000256" key="9">
    <source>
        <dbReference type="SAM" id="Phobius"/>
    </source>
</evidence>
<dbReference type="Gene3D" id="3.10.580.10">
    <property type="entry name" value="CBS-domain"/>
    <property type="match status" value="2"/>
</dbReference>
<dbReference type="SUPFAM" id="SSF54631">
    <property type="entry name" value="CBS-domain pair"/>
    <property type="match status" value="1"/>
</dbReference>
<dbReference type="EMBL" id="SDOV01000004">
    <property type="protein sequence ID" value="KAH7641940.1"/>
    <property type="molecule type" value="Genomic_DNA"/>
</dbReference>
<evidence type="ECO:0000256" key="3">
    <source>
        <dbReference type="ARBA" id="ARBA00022692"/>
    </source>
</evidence>
<keyword evidence="5 9" id="KW-1133">Transmembrane helix</keyword>
<feature type="transmembrane region" description="Helical" evidence="9">
    <location>
        <begin position="262"/>
        <end position="283"/>
    </location>
</feature>
<proteinExistence type="predicted"/>
<evidence type="ECO:0000313" key="10">
    <source>
        <dbReference type="EMBL" id="KAH7641940.1"/>
    </source>
</evidence>
<dbReference type="InterPro" id="IPR014743">
    <property type="entry name" value="Cl-channel_core"/>
</dbReference>
<feature type="transmembrane region" description="Helical" evidence="9">
    <location>
        <begin position="79"/>
        <end position="100"/>
    </location>
</feature>
<evidence type="ECO:0000256" key="7">
    <source>
        <dbReference type="ARBA" id="ARBA00023136"/>
    </source>
</evidence>
<comment type="caution">
    <text evidence="10">The sequence shown here is derived from an EMBL/GenBank/DDBJ whole genome shotgun (WGS) entry which is preliminary data.</text>
</comment>
<feature type="transmembrane region" description="Helical" evidence="9">
    <location>
        <begin position="351"/>
        <end position="370"/>
    </location>
</feature>
<organism evidence="10">
    <name type="scientific">Dermatophagoides farinae</name>
    <name type="common">American house dust mite</name>
    <dbReference type="NCBI Taxonomy" id="6954"/>
    <lineage>
        <taxon>Eukaryota</taxon>
        <taxon>Metazoa</taxon>
        <taxon>Ecdysozoa</taxon>
        <taxon>Arthropoda</taxon>
        <taxon>Chelicerata</taxon>
        <taxon>Arachnida</taxon>
        <taxon>Acari</taxon>
        <taxon>Acariformes</taxon>
        <taxon>Sarcoptiformes</taxon>
        <taxon>Astigmata</taxon>
        <taxon>Psoroptidia</taxon>
        <taxon>Analgoidea</taxon>
        <taxon>Pyroglyphidae</taxon>
        <taxon>Dermatophagoidinae</taxon>
        <taxon>Dermatophagoides</taxon>
    </lineage>
</organism>
<protein>
    <submittedName>
        <fullName evidence="10">Chloride channel protein 2-like</fullName>
    </submittedName>
</protein>
<evidence type="ECO:0000256" key="6">
    <source>
        <dbReference type="ARBA" id="ARBA00023065"/>
    </source>
</evidence>
<evidence type="ECO:0000256" key="4">
    <source>
        <dbReference type="ARBA" id="ARBA00022737"/>
    </source>
</evidence>
<dbReference type="PANTHER" id="PTHR45720:SF10">
    <property type="entry name" value="CHLORIDE CHANNEL PROTEIN 2"/>
    <property type="match status" value="1"/>
</dbReference>
<dbReference type="PANTHER" id="PTHR45720">
    <property type="entry name" value="CHLORIDE CHANNEL PROTEIN 2"/>
    <property type="match status" value="1"/>
</dbReference>
<feature type="transmembrane region" description="Helical" evidence="9">
    <location>
        <begin position="417"/>
        <end position="440"/>
    </location>
</feature>
<reference evidence="10" key="2">
    <citation type="journal article" date="2021" name="World Allergy Organ. J.">
        <title>Chromosome-level assembly of Dermatophagoides farinae genome and transcriptome reveals two novel allergens Der f 37 and Der f 39.</title>
        <authorList>
            <person name="Chen J."/>
            <person name="Cai Z."/>
            <person name="Fan D."/>
            <person name="Hu J."/>
            <person name="Hou Y."/>
            <person name="He Y."/>
            <person name="Zhang Z."/>
            <person name="Zhao Z."/>
            <person name="Gao P."/>
            <person name="Hu W."/>
            <person name="Sun J."/>
            <person name="Li J."/>
            <person name="Ji K."/>
        </authorList>
    </citation>
    <scope>NUCLEOTIDE SEQUENCE</scope>
    <source>
        <strain evidence="10">JKM2019</strain>
    </source>
</reference>
<name>A0A9D4NZE0_DERFA</name>
<dbReference type="Gene3D" id="1.10.3080.10">
    <property type="entry name" value="Clc chloride channel"/>
    <property type="match status" value="1"/>
</dbReference>
<feature type="transmembrane region" description="Helical" evidence="9">
    <location>
        <begin position="308"/>
        <end position="330"/>
    </location>
</feature>
<dbReference type="InterPro" id="IPR050970">
    <property type="entry name" value="Cl_channel_volt-gated"/>
</dbReference>
<dbReference type="GO" id="GO:0005886">
    <property type="term" value="C:plasma membrane"/>
    <property type="evidence" value="ECO:0007669"/>
    <property type="project" value="TreeGrafter"/>
</dbReference>
<dbReference type="SUPFAM" id="SSF81340">
    <property type="entry name" value="Clc chloride channel"/>
    <property type="match status" value="1"/>
</dbReference>
<evidence type="ECO:0000256" key="2">
    <source>
        <dbReference type="ARBA" id="ARBA00022448"/>
    </source>
</evidence>
<dbReference type="Pfam" id="PF00654">
    <property type="entry name" value="Voltage_CLC"/>
    <property type="match status" value="1"/>
</dbReference>
<evidence type="ECO:0000256" key="5">
    <source>
        <dbReference type="ARBA" id="ARBA00022989"/>
    </source>
</evidence>
<dbReference type="Proteomes" id="UP000828236">
    <property type="component" value="Unassembled WGS sequence"/>
</dbReference>
<keyword evidence="8" id="KW-0868">Chloride</keyword>
<dbReference type="FunFam" id="1.10.3080.10:FF:000012">
    <property type="entry name" value="Chloride channel K"/>
    <property type="match status" value="1"/>
</dbReference>
<dbReference type="InterPro" id="IPR046342">
    <property type="entry name" value="CBS_dom_sf"/>
</dbReference>
<dbReference type="CDD" id="cd03683">
    <property type="entry name" value="ClC_1_like"/>
    <property type="match status" value="1"/>
</dbReference>
<dbReference type="OrthoDB" id="4564at2759"/>
<keyword evidence="2" id="KW-0813">Transport</keyword>
<evidence type="ECO:0000256" key="8">
    <source>
        <dbReference type="ARBA" id="ARBA00023214"/>
    </source>
</evidence>
<reference evidence="10" key="1">
    <citation type="submission" date="2020-06" db="EMBL/GenBank/DDBJ databases">
        <authorList>
            <person name="Ji K."/>
            <person name="Li J."/>
        </authorList>
    </citation>
    <scope>NUCLEOTIDE SEQUENCE</scope>
    <source>
        <strain evidence="10">JKM2019</strain>
        <tissue evidence="10">Whole body</tissue>
    </source>
</reference>
<sequence length="910" mass="103205">MENRQIENTMDFEQTLMYGQYKKDLARFARSLASRRSRRAIRSKPKSLIRESSFFRAISGRFGFIWKYTLGIIDEDWPFLALLGITMAIISFTLDFFVLQCHQTRMLLYDQLFTYNIVIRYFGWITFPVLLLVFATGIVSIISPQATGSGIPEMKTVLRGVILHEYLSFRTLVAKLIGLACLLGSGLPLGKEGPFVHTGSLVATVLSKLIGSFQREYDRDARTIEMLAAACAVGVATTFYAPIGGVLFSVEVTTDFFAIRNYWRGFFSACSAATFWRLLAVWFRKEASLTSLFKTSFRTDFPFDPQELLVFAFIGVACGFGGAFYVRCHRWLVHYIRNQKTLNAFLKKNRFVYPTVVTLLLMSISFPPFMGQYMASFLSNPQTFKELFSNITWNVHGSNDSKHLTMVKHWSTNHTSIYTNLIITVLNTFWMSILASTIPVPHGLFLPILKVGATFGRLVGEIMAACFPRGIPFSGYMIPIVPGGYSVVGAAAFSGAVTHTISTTVIVFEMTGQISHMIPVILAVLISNAISQKLELSIYDSVIQIKKLPFLPPIMGASSLAHSIFVDDIMVRNLVFVWRKNCTYRDIVNLLSKNPEIRTFPLVNNGKNMILLGSVQREELERIVDCLLCRERRLQEVERKNSLQQNALGIEPESDEESIQFITPLMDYEQISSPTNKSRFDVSLVPSNDYEDKRINQSAIDRGSPVKPKSILKQTFTITTYSPHSTINTNSSIHKDSRLRQVFENIFQKSLHLEDAHPNPLKQSVESMTTKPPIIERRVQLPRERVIDMTTEEQHKWEEEQLNTVVDFNDCCIDPAPFQLVERTTIYKVHLLFSMLSLSRAYVTSVGRLVGLVDLADLKNGIDKLNQGLLQPHEDSEEANNYLDNIEFDPHHEDSLTSFTEVMEINNQSK</sequence>
<dbReference type="GO" id="GO:0005247">
    <property type="term" value="F:voltage-gated chloride channel activity"/>
    <property type="evidence" value="ECO:0007669"/>
    <property type="project" value="TreeGrafter"/>
</dbReference>
<dbReference type="PRINTS" id="PR00762">
    <property type="entry name" value="CLCHANNEL"/>
</dbReference>
<keyword evidence="3 9" id="KW-0812">Transmembrane</keyword>
<feature type="transmembrane region" description="Helical" evidence="9">
    <location>
        <begin position="226"/>
        <end position="250"/>
    </location>
</feature>
<dbReference type="FunFam" id="3.10.580.10:FF:000032">
    <property type="entry name" value="Chloride channel protein"/>
    <property type="match status" value="1"/>
</dbReference>
<keyword evidence="7 9" id="KW-0472">Membrane</keyword>
<accession>A0A9D4NZE0</accession>
<gene>
    <name evidence="10" type="ORF">HUG17_4985</name>
</gene>
<comment type="subcellular location">
    <subcellularLocation>
        <location evidence="1">Membrane</location>
        <topology evidence="1">Multi-pass membrane protein</topology>
    </subcellularLocation>
</comment>
<dbReference type="AlphaFoldDB" id="A0A9D4NZE0"/>
<evidence type="ECO:0000256" key="1">
    <source>
        <dbReference type="ARBA" id="ARBA00004141"/>
    </source>
</evidence>
<feature type="transmembrane region" description="Helical" evidence="9">
    <location>
        <begin position="121"/>
        <end position="142"/>
    </location>
</feature>
<keyword evidence="6" id="KW-0406">Ion transport</keyword>
<keyword evidence="4" id="KW-0677">Repeat</keyword>
<dbReference type="InterPro" id="IPR001807">
    <property type="entry name" value="ClC"/>
</dbReference>